<dbReference type="EMBL" id="LSSM01003783">
    <property type="protein sequence ID" value="OMJ16787.1"/>
    <property type="molecule type" value="Genomic_DNA"/>
</dbReference>
<name>A0A1R1XQ64_9FUNG</name>
<keyword evidence="2" id="KW-1185">Reference proteome</keyword>
<gene>
    <name evidence="1" type="ORF">AYI69_g7690</name>
</gene>
<evidence type="ECO:0000313" key="2">
    <source>
        <dbReference type="Proteomes" id="UP000187429"/>
    </source>
</evidence>
<organism evidence="1 2">
    <name type="scientific">Smittium culicis</name>
    <dbReference type="NCBI Taxonomy" id="133412"/>
    <lineage>
        <taxon>Eukaryota</taxon>
        <taxon>Fungi</taxon>
        <taxon>Fungi incertae sedis</taxon>
        <taxon>Zoopagomycota</taxon>
        <taxon>Kickxellomycotina</taxon>
        <taxon>Harpellomycetes</taxon>
        <taxon>Harpellales</taxon>
        <taxon>Legeriomycetaceae</taxon>
        <taxon>Smittium</taxon>
    </lineage>
</organism>
<protein>
    <submittedName>
        <fullName evidence="1">Uncharacterized protein</fullName>
    </submittedName>
</protein>
<sequence length="98" mass="11055">MAHFDRLHSTKSQSESPGLKILSDNLYQRLELYTESMGIYLLGGSPGGHPRTTQMGAEDLEIVLTVSKFLQLAMPTYTEKLWGHVKSSLKTQVLRYKV</sequence>
<dbReference type="Proteomes" id="UP000187429">
    <property type="component" value="Unassembled WGS sequence"/>
</dbReference>
<dbReference type="AlphaFoldDB" id="A0A1R1XQ64"/>
<comment type="caution">
    <text evidence="1">The sequence shown here is derived from an EMBL/GenBank/DDBJ whole genome shotgun (WGS) entry which is preliminary data.</text>
</comment>
<proteinExistence type="predicted"/>
<evidence type="ECO:0000313" key="1">
    <source>
        <dbReference type="EMBL" id="OMJ16787.1"/>
    </source>
</evidence>
<reference evidence="2" key="1">
    <citation type="submission" date="2017-01" db="EMBL/GenBank/DDBJ databases">
        <authorList>
            <person name="Wang Y."/>
            <person name="White M."/>
            <person name="Kvist S."/>
            <person name="Moncalvo J.-M."/>
        </authorList>
    </citation>
    <scope>NUCLEOTIDE SEQUENCE [LARGE SCALE GENOMIC DNA]</scope>
    <source>
        <strain evidence="2">ID-206-W2</strain>
    </source>
</reference>
<accession>A0A1R1XQ64</accession>